<dbReference type="PANTHER" id="PTHR35517">
    <property type="entry name" value="PROTEIN ARGININE N-METHYLTRANSFERASE SFM1"/>
    <property type="match status" value="1"/>
</dbReference>
<dbReference type="InterPro" id="IPR004045">
    <property type="entry name" value="Glutathione_S-Trfase_N"/>
</dbReference>
<dbReference type="CDD" id="cd18090">
    <property type="entry name" value="Arginine_MT_Sfm1"/>
    <property type="match status" value="1"/>
</dbReference>
<comment type="caution">
    <text evidence="3">The sequence shown here is derived from an EMBL/GenBank/DDBJ whole genome shotgun (WGS) entry which is preliminary data.</text>
</comment>
<dbReference type="Gene3D" id="1.20.1050.10">
    <property type="match status" value="1"/>
</dbReference>
<evidence type="ECO:0000313" key="3">
    <source>
        <dbReference type="EMBL" id="KAJ3218122.1"/>
    </source>
</evidence>
<gene>
    <name evidence="3" type="ORF">HK099_005185</name>
</gene>
<evidence type="ECO:0000313" key="4">
    <source>
        <dbReference type="Proteomes" id="UP001211065"/>
    </source>
</evidence>
<dbReference type="InterPro" id="IPR036282">
    <property type="entry name" value="Glutathione-S-Trfase_C_sf"/>
</dbReference>
<dbReference type="PANTHER" id="PTHR35517:SF1">
    <property type="entry name" value="PROTEIN ARGININE N-METHYLTRANSFERASE SFM1"/>
    <property type="match status" value="1"/>
</dbReference>
<dbReference type="FunFam" id="1.20.1050.10:FF:000006">
    <property type="entry name" value="Elongation factor 1 gamma"/>
    <property type="match status" value="1"/>
</dbReference>
<feature type="domain" description="GST N-terminal" evidence="1">
    <location>
        <begin position="10"/>
        <end position="92"/>
    </location>
</feature>
<feature type="domain" description="GST C-terminal" evidence="2">
    <location>
        <begin position="96"/>
        <end position="227"/>
    </location>
</feature>
<dbReference type="InterPro" id="IPR036249">
    <property type="entry name" value="Thioredoxin-like_sf"/>
</dbReference>
<dbReference type="InterPro" id="IPR007364">
    <property type="entry name" value="SFM1-like"/>
</dbReference>
<dbReference type="Pfam" id="PF00043">
    <property type="entry name" value="GST_C"/>
    <property type="match status" value="1"/>
</dbReference>
<accession>A0AAD5TZA9</accession>
<dbReference type="SFLD" id="SFLDS00019">
    <property type="entry name" value="Glutathione_Transferase_(cytos"/>
    <property type="match status" value="1"/>
</dbReference>
<sequence length="474" mass="54223">MPTSTITNSFDGKLFTLKDSSKARTLQMIANFNKINLEIIYVKDTADFKETNNFNDSFPLGKLPAYQSNDGFNLHQSDAIAHYLASKEGSKLNGTNAKEKCLIQQWSEFANVEFESTRAVLLFPMFGWTTANVQFEKKAIENLNLSLEVLNEHLLNNTFLVGERITLADIKLCSSLLDFFKFYFNDAFTSKFKCLTRWFNTIANQDYVKEVIGSTKYHKLKEIDSKPFKSDSNQIALGKELEGKNTAETDTLKTNLKKKSEKQEESLRNQNQTVLNKKKFTYIVEHMEENITDWVKIEYLHMVDWVGKNNLLITHCDDEVMKNLPKNINGTYFDVLNKQLGIEKKKVILLDPKAKEELKPSDAENFDYLLFGGILGTDPPADRTAVLRKMGFACRKLGPVQLPTDQAVIFSHLILEKKFNLEEIKYVDSPEIKTGTSETVSIPMRFYSRDGKNPVLAPGLKELLKSQNDFEIEF</sequence>
<dbReference type="PROSITE" id="PS50405">
    <property type="entry name" value="GST_CTER"/>
    <property type="match status" value="1"/>
</dbReference>
<dbReference type="Proteomes" id="UP001211065">
    <property type="component" value="Unassembled WGS sequence"/>
</dbReference>
<dbReference type="Pfam" id="PF04252">
    <property type="entry name" value="SFM1-like"/>
    <property type="match status" value="1"/>
</dbReference>
<dbReference type="InterPro" id="IPR010987">
    <property type="entry name" value="Glutathione-S-Trfase_C-like"/>
</dbReference>
<keyword evidence="4" id="KW-1185">Reference proteome</keyword>
<dbReference type="SUPFAM" id="SSF52833">
    <property type="entry name" value="Thioredoxin-like"/>
    <property type="match status" value="1"/>
</dbReference>
<dbReference type="AlphaFoldDB" id="A0AAD5TZA9"/>
<dbReference type="Pfam" id="PF02798">
    <property type="entry name" value="GST_N"/>
    <property type="match status" value="1"/>
</dbReference>
<proteinExistence type="predicted"/>
<dbReference type="InterPro" id="IPR040079">
    <property type="entry name" value="Glutathione_S-Trfase"/>
</dbReference>
<protein>
    <submittedName>
        <fullName evidence="3">Uncharacterized protein</fullName>
    </submittedName>
</protein>
<evidence type="ECO:0000259" key="1">
    <source>
        <dbReference type="PROSITE" id="PS50404"/>
    </source>
</evidence>
<organism evidence="3 4">
    <name type="scientific">Clydaea vesicula</name>
    <dbReference type="NCBI Taxonomy" id="447962"/>
    <lineage>
        <taxon>Eukaryota</taxon>
        <taxon>Fungi</taxon>
        <taxon>Fungi incertae sedis</taxon>
        <taxon>Chytridiomycota</taxon>
        <taxon>Chytridiomycota incertae sedis</taxon>
        <taxon>Chytridiomycetes</taxon>
        <taxon>Lobulomycetales</taxon>
        <taxon>Lobulomycetaceae</taxon>
        <taxon>Clydaea</taxon>
    </lineage>
</organism>
<dbReference type="CDD" id="cd03181">
    <property type="entry name" value="GST_C_EF1Bgamma_like"/>
    <property type="match status" value="1"/>
</dbReference>
<name>A0AAD5TZA9_9FUNG</name>
<dbReference type="PROSITE" id="PS50404">
    <property type="entry name" value="GST_NTER"/>
    <property type="match status" value="1"/>
</dbReference>
<dbReference type="SUPFAM" id="SSF47616">
    <property type="entry name" value="GST C-terminal domain-like"/>
    <property type="match status" value="1"/>
</dbReference>
<dbReference type="InterPro" id="IPR004046">
    <property type="entry name" value="GST_C"/>
</dbReference>
<reference evidence="3" key="1">
    <citation type="submission" date="2020-05" db="EMBL/GenBank/DDBJ databases">
        <title>Phylogenomic resolution of chytrid fungi.</title>
        <authorList>
            <person name="Stajich J.E."/>
            <person name="Amses K."/>
            <person name="Simmons R."/>
            <person name="Seto K."/>
            <person name="Myers J."/>
            <person name="Bonds A."/>
            <person name="Quandt C.A."/>
            <person name="Barry K."/>
            <person name="Liu P."/>
            <person name="Grigoriev I."/>
            <person name="Longcore J.E."/>
            <person name="James T.Y."/>
        </authorList>
    </citation>
    <scope>NUCLEOTIDE SEQUENCE</scope>
    <source>
        <strain evidence="3">JEL0476</strain>
    </source>
</reference>
<dbReference type="GO" id="GO:0035241">
    <property type="term" value="F:protein-arginine omega-N monomethyltransferase activity"/>
    <property type="evidence" value="ECO:0007669"/>
    <property type="project" value="TreeGrafter"/>
</dbReference>
<dbReference type="Gene3D" id="3.40.30.10">
    <property type="entry name" value="Glutaredoxin"/>
    <property type="match status" value="1"/>
</dbReference>
<evidence type="ECO:0000259" key="2">
    <source>
        <dbReference type="PROSITE" id="PS50405"/>
    </source>
</evidence>
<dbReference type="EMBL" id="JADGJW010000394">
    <property type="protein sequence ID" value="KAJ3218122.1"/>
    <property type="molecule type" value="Genomic_DNA"/>
</dbReference>